<keyword evidence="4" id="KW-1185">Reference proteome</keyword>
<dbReference type="Pfam" id="PF03466">
    <property type="entry name" value="LysR_substrate"/>
    <property type="match status" value="1"/>
</dbReference>
<dbReference type="PATRIC" id="fig|34073.19.peg.5751"/>
<feature type="compositionally biased region" description="Polar residues" evidence="1">
    <location>
        <begin position="1"/>
        <end position="22"/>
    </location>
</feature>
<evidence type="ECO:0000313" key="3">
    <source>
        <dbReference type="EMBL" id="KLN53297.1"/>
    </source>
</evidence>
<organism evidence="3 4">
    <name type="scientific">Variovorax paradoxus</name>
    <dbReference type="NCBI Taxonomy" id="34073"/>
    <lineage>
        <taxon>Bacteria</taxon>
        <taxon>Pseudomonadati</taxon>
        <taxon>Pseudomonadota</taxon>
        <taxon>Betaproteobacteria</taxon>
        <taxon>Burkholderiales</taxon>
        <taxon>Comamonadaceae</taxon>
        <taxon>Variovorax</taxon>
    </lineage>
</organism>
<dbReference type="SUPFAM" id="SSF53850">
    <property type="entry name" value="Periplasmic binding protein-like II"/>
    <property type="match status" value="1"/>
</dbReference>
<dbReference type="GO" id="GO:0043565">
    <property type="term" value="F:sequence-specific DNA binding"/>
    <property type="evidence" value="ECO:0007669"/>
    <property type="project" value="TreeGrafter"/>
</dbReference>
<sequence length="133" mass="14467">MRQLPSSRRQAMSSSFRPSVQQRAHAGDVLKERLISFSRDTPQGRIIADWCTSSKVEAASSVEVRSGQMARALAACGAGVAIVDDLTARAYRSDELDFRPIVGNPSLGIFALTHGASHLRCLASGWSNWLPLR</sequence>
<proteinExistence type="predicted"/>
<feature type="region of interest" description="Disordered" evidence="1">
    <location>
        <begin position="1"/>
        <end position="23"/>
    </location>
</feature>
<dbReference type="InterPro" id="IPR005119">
    <property type="entry name" value="LysR_subst-bd"/>
</dbReference>
<accession>A0A0H2LXS0</accession>
<feature type="domain" description="LysR substrate-binding" evidence="2">
    <location>
        <begin position="21"/>
        <end position="126"/>
    </location>
</feature>
<dbReference type="PANTHER" id="PTHR30427">
    <property type="entry name" value="TRANSCRIPTIONAL ACTIVATOR PROTEIN LYSR"/>
    <property type="match status" value="1"/>
</dbReference>
<name>A0A0H2LXS0_VARPD</name>
<gene>
    <name evidence="3" type="ORF">VPARA_56130</name>
</gene>
<evidence type="ECO:0000259" key="2">
    <source>
        <dbReference type="Pfam" id="PF03466"/>
    </source>
</evidence>
<dbReference type="PANTHER" id="PTHR30427:SF1">
    <property type="entry name" value="TRANSCRIPTIONAL ACTIVATOR PROTEIN LYSR"/>
    <property type="match status" value="1"/>
</dbReference>
<protein>
    <submittedName>
        <fullName evidence="3">LysR substrate binding domain protein</fullName>
    </submittedName>
</protein>
<dbReference type="Gene3D" id="3.40.190.10">
    <property type="entry name" value="Periplasmic binding protein-like II"/>
    <property type="match status" value="1"/>
</dbReference>
<evidence type="ECO:0000313" key="4">
    <source>
        <dbReference type="Proteomes" id="UP000035170"/>
    </source>
</evidence>
<comment type="caution">
    <text evidence="3">The sequence shown here is derived from an EMBL/GenBank/DDBJ whole genome shotgun (WGS) entry which is preliminary data.</text>
</comment>
<reference evidence="3 4" key="1">
    <citation type="submission" date="2015-03" db="EMBL/GenBank/DDBJ databases">
        <title>Genome sequence of Variovorax paradoxus TBEA6.</title>
        <authorList>
            <person name="Poehlein A."/>
            <person name="Schuldes J."/>
            <person name="Wuebbeler J.H."/>
            <person name="Hiessl S."/>
            <person name="Steinbuechel A."/>
            <person name="Daniel R."/>
        </authorList>
    </citation>
    <scope>NUCLEOTIDE SEQUENCE [LARGE SCALE GENOMIC DNA]</scope>
    <source>
        <strain evidence="3 4">TBEA6</strain>
    </source>
</reference>
<dbReference type="GO" id="GO:0010628">
    <property type="term" value="P:positive regulation of gene expression"/>
    <property type="evidence" value="ECO:0007669"/>
    <property type="project" value="TreeGrafter"/>
</dbReference>
<evidence type="ECO:0000256" key="1">
    <source>
        <dbReference type="SAM" id="MobiDB-lite"/>
    </source>
</evidence>
<dbReference type="Proteomes" id="UP000035170">
    <property type="component" value="Unassembled WGS sequence"/>
</dbReference>
<dbReference type="AlphaFoldDB" id="A0A0H2LXS0"/>
<dbReference type="EMBL" id="JZWI01000036">
    <property type="protein sequence ID" value="KLN53297.1"/>
    <property type="molecule type" value="Genomic_DNA"/>
</dbReference>